<evidence type="ECO:0000313" key="3">
    <source>
        <dbReference type="Proteomes" id="UP000438429"/>
    </source>
</evidence>
<reference evidence="2 3" key="1">
    <citation type="submission" date="2019-06" db="EMBL/GenBank/DDBJ databases">
        <title>Draft genomes of female and male turbot (Scophthalmus maximus).</title>
        <authorList>
            <person name="Xu H."/>
            <person name="Xu X.-W."/>
            <person name="Shao C."/>
            <person name="Chen S."/>
        </authorList>
    </citation>
    <scope>NUCLEOTIDE SEQUENCE [LARGE SCALE GENOMIC DNA]</scope>
    <source>
        <strain evidence="2">Ysfricsl-2016a</strain>
        <tissue evidence="2">Blood</tissue>
    </source>
</reference>
<dbReference type="EMBL" id="VEVO01000005">
    <property type="protein sequence ID" value="KAF0042658.1"/>
    <property type="molecule type" value="Genomic_DNA"/>
</dbReference>
<organism evidence="2 3">
    <name type="scientific">Scophthalmus maximus</name>
    <name type="common">Turbot</name>
    <name type="synonym">Psetta maxima</name>
    <dbReference type="NCBI Taxonomy" id="52904"/>
    <lineage>
        <taxon>Eukaryota</taxon>
        <taxon>Metazoa</taxon>
        <taxon>Chordata</taxon>
        <taxon>Craniata</taxon>
        <taxon>Vertebrata</taxon>
        <taxon>Euteleostomi</taxon>
        <taxon>Actinopterygii</taxon>
        <taxon>Neopterygii</taxon>
        <taxon>Teleostei</taxon>
        <taxon>Neoteleostei</taxon>
        <taxon>Acanthomorphata</taxon>
        <taxon>Carangaria</taxon>
        <taxon>Pleuronectiformes</taxon>
        <taxon>Pleuronectoidei</taxon>
        <taxon>Scophthalmidae</taxon>
        <taxon>Scophthalmus</taxon>
    </lineage>
</organism>
<feature type="compositionally biased region" description="Acidic residues" evidence="1">
    <location>
        <begin position="17"/>
        <end position="28"/>
    </location>
</feature>
<name>A0A6A4TE25_SCOMX</name>
<comment type="caution">
    <text evidence="2">The sequence shown here is derived from an EMBL/GenBank/DDBJ whole genome shotgun (WGS) entry which is preliminary data.</text>
</comment>
<gene>
    <name evidence="2" type="ORF">F2P81_006190</name>
</gene>
<sequence length="156" mass="17659">MAKTQLIPAEEDSKTEDGEETKDEEGDGDKDGHPIDVAKFCQWLPGQSHVPLSHTDKQDFHIAMEFDHDCHVRYEMWMLSRYLKVRTIRANQIKALCGEEFDCAARAFSRANFDPFDDDGIGEGAIDESGPKREFLPGNSKPTTFLKGPWNVAPWT</sequence>
<dbReference type="Proteomes" id="UP000438429">
    <property type="component" value="Unassembled WGS sequence"/>
</dbReference>
<evidence type="ECO:0000256" key="1">
    <source>
        <dbReference type="SAM" id="MobiDB-lite"/>
    </source>
</evidence>
<accession>A0A6A4TE25</accession>
<proteinExistence type="predicted"/>
<dbReference type="AlphaFoldDB" id="A0A6A4TE25"/>
<feature type="region of interest" description="Disordered" evidence="1">
    <location>
        <begin position="1"/>
        <end position="34"/>
    </location>
</feature>
<evidence type="ECO:0000313" key="2">
    <source>
        <dbReference type="EMBL" id="KAF0042658.1"/>
    </source>
</evidence>
<protein>
    <submittedName>
        <fullName evidence="2">Uncharacterized protein</fullName>
    </submittedName>
</protein>